<keyword evidence="2" id="KW-1185">Reference proteome</keyword>
<dbReference type="AlphaFoldDB" id="A0A9Q0VEL3"/>
<proteinExistence type="predicted"/>
<dbReference type="EMBL" id="JAPFFM010000009">
    <property type="protein sequence ID" value="KAJ6747365.1"/>
    <property type="molecule type" value="Genomic_DNA"/>
</dbReference>
<evidence type="ECO:0000313" key="1">
    <source>
        <dbReference type="EMBL" id="KAJ6747365.1"/>
    </source>
</evidence>
<reference evidence="1" key="2">
    <citation type="journal article" date="2023" name="Int. J. Mol. Sci.">
        <title>De Novo Assembly and Annotation of 11 Diverse Shrub Willow (Salix) Genomes Reveals Novel Gene Organization in Sex-Linked Regions.</title>
        <authorList>
            <person name="Hyden B."/>
            <person name="Feng K."/>
            <person name="Yates T.B."/>
            <person name="Jawdy S."/>
            <person name="Cereghino C."/>
            <person name="Smart L.B."/>
            <person name="Muchero W."/>
        </authorList>
    </citation>
    <scope>NUCLEOTIDE SEQUENCE</scope>
    <source>
        <tissue evidence="1">Shoot tip</tissue>
    </source>
</reference>
<name>A0A9Q0VEL3_9ROSI</name>
<sequence>MFTAVLHCSSTFLRDILILVYLGRKKIISNAFEDNEITLDFDSFPDGIYSCLLNSIGNERKRTRTKVNSLWIEIPWSFLQFQLGSDDLLIRNMNACGEGFVHRTIDEPEVIGTVTWWINFGRTDGKYIGCIWHLSWFCLLFLA</sequence>
<protein>
    <submittedName>
        <fullName evidence="1">Uncharacterized protein</fullName>
    </submittedName>
</protein>
<dbReference type="Proteomes" id="UP001151752">
    <property type="component" value="Chromosome 6"/>
</dbReference>
<reference evidence="1" key="1">
    <citation type="submission" date="2022-11" db="EMBL/GenBank/DDBJ databases">
        <authorList>
            <person name="Hyden B.L."/>
            <person name="Feng K."/>
            <person name="Yates T."/>
            <person name="Jawdy S."/>
            <person name="Smart L.B."/>
            <person name="Muchero W."/>
        </authorList>
    </citation>
    <scope>NUCLEOTIDE SEQUENCE</scope>
    <source>
        <tissue evidence="1">Shoot tip</tissue>
    </source>
</reference>
<evidence type="ECO:0000313" key="2">
    <source>
        <dbReference type="Proteomes" id="UP001151752"/>
    </source>
</evidence>
<accession>A0A9Q0VEL3</accession>
<organism evidence="1 2">
    <name type="scientific">Salix koriyanagi</name>
    <dbReference type="NCBI Taxonomy" id="2511006"/>
    <lineage>
        <taxon>Eukaryota</taxon>
        <taxon>Viridiplantae</taxon>
        <taxon>Streptophyta</taxon>
        <taxon>Embryophyta</taxon>
        <taxon>Tracheophyta</taxon>
        <taxon>Spermatophyta</taxon>
        <taxon>Magnoliopsida</taxon>
        <taxon>eudicotyledons</taxon>
        <taxon>Gunneridae</taxon>
        <taxon>Pentapetalae</taxon>
        <taxon>rosids</taxon>
        <taxon>fabids</taxon>
        <taxon>Malpighiales</taxon>
        <taxon>Salicaceae</taxon>
        <taxon>Saliceae</taxon>
        <taxon>Salix</taxon>
    </lineage>
</organism>
<gene>
    <name evidence="1" type="ORF">OIU74_029757</name>
</gene>
<comment type="caution">
    <text evidence="1">The sequence shown here is derived from an EMBL/GenBank/DDBJ whole genome shotgun (WGS) entry which is preliminary data.</text>
</comment>